<dbReference type="Pfam" id="PF00126">
    <property type="entry name" value="HTH_1"/>
    <property type="match status" value="1"/>
</dbReference>
<keyword evidence="7" id="KW-1185">Reference proteome</keyword>
<dbReference type="Gene3D" id="1.10.10.10">
    <property type="entry name" value="Winged helix-like DNA-binding domain superfamily/Winged helix DNA-binding domain"/>
    <property type="match status" value="1"/>
</dbReference>
<protein>
    <submittedName>
        <fullName evidence="6">DNA-binding transcriptional LysR family regulator</fullName>
    </submittedName>
</protein>
<sequence>MTDLDLRLVRYFVTVAEQQHFGRAAQQLLIGQPSLSRQIRRLEDAVGTRLLDRTSRGTRLTRAGEAFLPRAKALQRLADQAVGESRAAADPSRLNAGYIPGLVITPVVAEMRRRYPDAEIEARHVQWNTGRDALIEGLVDLVVARLPFRTEGLDVTVLYDEPRAAVMHRGHRLAGRESITMADIADEPVPQVPNWEFNDYWRMHPRPDGRPAPGGPVITSLEDKFEHVAAGEAIAIVPWAVHYGRPDLVGVPISDAAPGHVVMATRAGDRGRLVSAFRTWAQRLLPDPSVPPQREPRSQHIR</sequence>
<dbReference type="PANTHER" id="PTHR30346">
    <property type="entry name" value="TRANSCRIPTIONAL DUAL REGULATOR HCAR-RELATED"/>
    <property type="match status" value="1"/>
</dbReference>
<evidence type="ECO:0000259" key="5">
    <source>
        <dbReference type="PROSITE" id="PS50931"/>
    </source>
</evidence>
<dbReference type="PRINTS" id="PR00039">
    <property type="entry name" value="HTHLYSR"/>
</dbReference>
<keyword evidence="3 6" id="KW-0238">DNA-binding</keyword>
<dbReference type="PANTHER" id="PTHR30346:SF0">
    <property type="entry name" value="HCA OPERON TRANSCRIPTIONAL ACTIVATOR HCAR"/>
    <property type="match status" value="1"/>
</dbReference>
<dbReference type="Gene3D" id="3.40.190.10">
    <property type="entry name" value="Periplasmic binding protein-like II"/>
    <property type="match status" value="2"/>
</dbReference>
<dbReference type="Pfam" id="PF03466">
    <property type="entry name" value="LysR_substrate"/>
    <property type="match status" value="1"/>
</dbReference>
<dbReference type="GO" id="GO:0003677">
    <property type="term" value="F:DNA binding"/>
    <property type="evidence" value="ECO:0007669"/>
    <property type="project" value="UniProtKB-KW"/>
</dbReference>
<dbReference type="InterPro" id="IPR000847">
    <property type="entry name" value="LysR_HTH_N"/>
</dbReference>
<accession>A0ABT9P4N3</accession>
<evidence type="ECO:0000256" key="2">
    <source>
        <dbReference type="ARBA" id="ARBA00023015"/>
    </source>
</evidence>
<comment type="caution">
    <text evidence="6">The sequence shown here is derived from an EMBL/GenBank/DDBJ whole genome shotgun (WGS) entry which is preliminary data.</text>
</comment>
<dbReference type="SUPFAM" id="SSF46785">
    <property type="entry name" value="Winged helix' DNA-binding domain"/>
    <property type="match status" value="1"/>
</dbReference>
<dbReference type="RefSeq" id="WP_307243979.1">
    <property type="nucleotide sequence ID" value="NZ_JAUSQZ010000001.1"/>
</dbReference>
<dbReference type="EMBL" id="JAUSQZ010000001">
    <property type="protein sequence ID" value="MDP9827649.1"/>
    <property type="molecule type" value="Genomic_DNA"/>
</dbReference>
<evidence type="ECO:0000256" key="3">
    <source>
        <dbReference type="ARBA" id="ARBA00023125"/>
    </source>
</evidence>
<dbReference type="InterPro" id="IPR005119">
    <property type="entry name" value="LysR_subst-bd"/>
</dbReference>
<dbReference type="PROSITE" id="PS50931">
    <property type="entry name" value="HTH_LYSR"/>
    <property type="match status" value="1"/>
</dbReference>
<evidence type="ECO:0000313" key="6">
    <source>
        <dbReference type="EMBL" id="MDP9827649.1"/>
    </source>
</evidence>
<reference evidence="6 7" key="1">
    <citation type="submission" date="2023-07" db="EMBL/GenBank/DDBJ databases">
        <title>Sequencing the genomes of 1000 actinobacteria strains.</title>
        <authorList>
            <person name="Klenk H.-P."/>
        </authorList>
    </citation>
    <scope>NUCLEOTIDE SEQUENCE [LARGE SCALE GENOMIC DNA]</scope>
    <source>
        <strain evidence="6 7">DSM 44388</strain>
    </source>
</reference>
<dbReference type="Proteomes" id="UP001235712">
    <property type="component" value="Unassembled WGS sequence"/>
</dbReference>
<name>A0ABT9P4N3_9ACTN</name>
<feature type="domain" description="HTH lysR-type" evidence="5">
    <location>
        <begin position="4"/>
        <end position="61"/>
    </location>
</feature>
<proteinExistence type="inferred from homology"/>
<organism evidence="6 7">
    <name type="scientific">Kineosporia succinea</name>
    <dbReference type="NCBI Taxonomy" id="84632"/>
    <lineage>
        <taxon>Bacteria</taxon>
        <taxon>Bacillati</taxon>
        <taxon>Actinomycetota</taxon>
        <taxon>Actinomycetes</taxon>
        <taxon>Kineosporiales</taxon>
        <taxon>Kineosporiaceae</taxon>
        <taxon>Kineosporia</taxon>
    </lineage>
</organism>
<keyword evidence="4" id="KW-0804">Transcription</keyword>
<keyword evidence="2" id="KW-0805">Transcription regulation</keyword>
<evidence type="ECO:0000256" key="4">
    <source>
        <dbReference type="ARBA" id="ARBA00023163"/>
    </source>
</evidence>
<dbReference type="SUPFAM" id="SSF53850">
    <property type="entry name" value="Periplasmic binding protein-like II"/>
    <property type="match status" value="1"/>
</dbReference>
<dbReference type="InterPro" id="IPR036390">
    <property type="entry name" value="WH_DNA-bd_sf"/>
</dbReference>
<dbReference type="InterPro" id="IPR036388">
    <property type="entry name" value="WH-like_DNA-bd_sf"/>
</dbReference>
<comment type="similarity">
    <text evidence="1">Belongs to the LysR transcriptional regulatory family.</text>
</comment>
<evidence type="ECO:0000256" key="1">
    <source>
        <dbReference type="ARBA" id="ARBA00009437"/>
    </source>
</evidence>
<evidence type="ECO:0000313" key="7">
    <source>
        <dbReference type="Proteomes" id="UP001235712"/>
    </source>
</evidence>
<gene>
    <name evidence="6" type="ORF">J2S57_003398</name>
</gene>
<dbReference type="CDD" id="cd08414">
    <property type="entry name" value="PBP2_LTTR_aromatics_like"/>
    <property type="match status" value="1"/>
</dbReference>